<feature type="binding site" evidence="2">
    <location>
        <position position="7"/>
    </location>
    <ligand>
        <name>prephenate</name>
        <dbReference type="ChEBI" id="CHEBI:29934"/>
    </ligand>
</feature>
<dbReference type="InterPro" id="IPR035959">
    <property type="entry name" value="RutC-like_sf"/>
</dbReference>
<dbReference type="EMBL" id="JAEKNR010000083">
    <property type="protein sequence ID" value="MBJ7597902.1"/>
    <property type="molecule type" value="Genomic_DNA"/>
</dbReference>
<evidence type="ECO:0000313" key="4">
    <source>
        <dbReference type="EMBL" id="MBJ7597902.1"/>
    </source>
</evidence>
<dbReference type="PANTHER" id="PTHR21164:SF0">
    <property type="entry name" value="CHORISMATE MUTASE AROH"/>
    <property type="match status" value="1"/>
</dbReference>
<dbReference type="Pfam" id="PF07736">
    <property type="entry name" value="CM_1"/>
    <property type="match status" value="1"/>
</dbReference>
<evidence type="ECO:0000313" key="5">
    <source>
        <dbReference type="Proteomes" id="UP000612893"/>
    </source>
</evidence>
<keyword evidence="5" id="KW-1185">Reference proteome</keyword>
<accession>A0A934K5W1</accession>
<dbReference type="GO" id="GO:0009073">
    <property type="term" value="P:aromatic amino acid family biosynthetic process"/>
    <property type="evidence" value="ECO:0007669"/>
    <property type="project" value="UniProtKB-UniRule"/>
</dbReference>
<evidence type="ECO:0000256" key="3">
    <source>
        <dbReference type="PROSITE-ProRule" id="PRU00514"/>
    </source>
</evidence>
<evidence type="ECO:0000256" key="1">
    <source>
        <dbReference type="NCBIfam" id="TIGR01796"/>
    </source>
</evidence>
<dbReference type="GO" id="GO:0008652">
    <property type="term" value="P:amino acid biosynthetic process"/>
    <property type="evidence" value="ECO:0007669"/>
    <property type="project" value="UniProtKB-UniRule"/>
</dbReference>
<keyword evidence="3 4" id="KW-0413">Isomerase</keyword>
<sequence>MPVRGIRGATTAAGNEAGAIVEATAELLQELVTLNDIDREEVAFAYFTTTRDLDAEFPALAARHMGWLEVPLLCGHDMEVRQPNPRGVALCIRILLLYNTPRPQREMRHVYLRGASAIKEDLDLMRVGLEDVARP</sequence>
<comment type="catalytic activity">
    <reaction evidence="3">
        <text>chorismate = prephenate</text>
        <dbReference type="Rhea" id="RHEA:13897"/>
        <dbReference type="ChEBI" id="CHEBI:29748"/>
        <dbReference type="ChEBI" id="CHEBI:29934"/>
        <dbReference type="EC" id="5.4.99.5"/>
    </reaction>
</comment>
<feature type="binding site" evidence="2">
    <location>
        <position position="93"/>
    </location>
    <ligand>
        <name>prephenate</name>
        <dbReference type="ChEBI" id="CHEBI:29934"/>
    </ligand>
</feature>
<organism evidence="4 5">
    <name type="scientific">Candidatus Nephthysia bennettiae</name>
    <dbReference type="NCBI Taxonomy" id="3127016"/>
    <lineage>
        <taxon>Bacteria</taxon>
        <taxon>Bacillati</taxon>
        <taxon>Candidatus Dormiibacterota</taxon>
        <taxon>Candidatus Dormibacteria</taxon>
        <taxon>Candidatus Dormibacterales</taxon>
        <taxon>Candidatus Dormibacteraceae</taxon>
        <taxon>Candidatus Nephthysia</taxon>
    </lineage>
</organism>
<dbReference type="EC" id="5.4.99.5" evidence="1 3"/>
<proteinExistence type="predicted"/>
<keyword evidence="2 3" id="KW-0028">Amino-acid biosynthesis</keyword>
<dbReference type="PIRSF" id="PIRSF005965">
    <property type="entry name" value="Chor_mut_AroH"/>
    <property type="match status" value="1"/>
</dbReference>
<dbReference type="RefSeq" id="WP_338200503.1">
    <property type="nucleotide sequence ID" value="NZ_JAEKNR010000083.1"/>
</dbReference>
<dbReference type="CDD" id="cd02185">
    <property type="entry name" value="AroH"/>
    <property type="match status" value="1"/>
</dbReference>
<dbReference type="InterPro" id="IPR008243">
    <property type="entry name" value="Chorismate_mutase_AroH"/>
</dbReference>
<keyword evidence="2 3" id="KW-0057">Aromatic amino acid biosynthesis</keyword>
<evidence type="ECO:0000256" key="2">
    <source>
        <dbReference type="PIRSR" id="PIRSR005965-1"/>
    </source>
</evidence>
<name>A0A934K5W1_9BACT</name>
<comment type="caution">
    <text evidence="4">The sequence shown here is derived from an EMBL/GenBank/DDBJ whole genome shotgun (WGS) entry which is preliminary data.</text>
</comment>
<feature type="binding site" evidence="2">
    <location>
        <position position="111"/>
    </location>
    <ligand>
        <name>prephenate</name>
        <dbReference type="ChEBI" id="CHEBI:29934"/>
    </ligand>
</feature>
<dbReference type="Proteomes" id="UP000612893">
    <property type="component" value="Unassembled WGS sequence"/>
</dbReference>
<protein>
    <recommendedName>
        <fullName evidence="1 3">chorismate mutase</fullName>
        <ecNumber evidence="1 3">5.4.99.5</ecNumber>
    </recommendedName>
</protein>
<reference evidence="4" key="1">
    <citation type="submission" date="2020-10" db="EMBL/GenBank/DDBJ databases">
        <title>Ca. Dormibacterota MAGs.</title>
        <authorList>
            <person name="Montgomery K."/>
        </authorList>
    </citation>
    <scope>NUCLEOTIDE SEQUENCE [LARGE SCALE GENOMIC DNA]</scope>
    <source>
        <strain evidence="4">SC8812_S17_10</strain>
    </source>
</reference>
<dbReference type="PROSITE" id="PS51167">
    <property type="entry name" value="CHORISMATE_MUT_1"/>
    <property type="match status" value="1"/>
</dbReference>
<dbReference type="AlphaFoldDB" id="A0A934K5W1"/>
<gene>
    <name evidence="4" type="primary">aroH</name>
    <name evidence="4" type="ORF">JF922_07420</name>
</gene>
<dbReference type="PANTHER" id="PTHR21164">
    <property type="entry name" value="CHORISMATE MUTASE"/>
    <property type="match status" value="1"/>
</dbReference>
<dbReference type="GO" id="GO:0004106">
    <property type="term" value="F:chorismate mutase activity"/>
    <property type="evidence" value="ECO:0007669"/>
    <property type="project" value="UniProtKB-UniRule"/>
</dbReference>
<dbReference type="SUPFAM" id="SSF55298">
    <property type="entry name" value="YjgF-like"/>
    <property type="match status" value="1"/>
</dbReference>
<dbReference type="NCBIfam" id="TIGR01796">
    <property type="entry name" value="CM_mono_aroH"/>
    <property type="match status" value="1"/>
</dbReference>
<dbReference type="Gene3D" id="3.30.1330.40">
    <property type="entry name" value="RutC-like"/>
    <property type="match status" value="1"/>
</dbReference>